<keyword evidence="3 8" id="KW-0812">Transmembrane</keyword>
<dbReference type="GO" id="GO:0008076">
    <property type="term" value="C:voltage-gated potassium channel complex"/>
    <property type="evidence" value="ECO:0007669"/>
    <property type="project" value="InterPro"/>
</dbReference>
<feature type="transmembrane region" description="Helical" evidence="8">
    <location>
        <begin position="178"/>
        <end position="202"/>
    </location>
</feature>
<dbReference type="RefSeq" id="WP_089299564.1">
    <property type="nucleotide sequence ID" value="NZ_FZNW01000001.1"/>
</dbReference>
<dbReference type="GO" id="GO:0005249">
    <property type="term" value="F:voltage-gated potassium channel activity"/>
    <property type="evidence" value="ECO:0007669"/>
    <property type="project" value="InterPro"/>
</dbReference>
<organism evidence="10 11">
    <name type="scientific">Haloechinothrix alba</name>
    <dbReference type="NCBI Taxonomy" id="664784"/>
    <lineage>
        <taxon>Bacteria</taxon>
        <taxon>Bacillati</taxon>
        <taxon>Actinomycetota</taxon>
        <taxon>Actinomycetes</taxon>
        <taxon>Pseudonocardiales</taxon>
        <taxon>Pseudonocardiaceae</taxon>
        <taxon>Haloechinothrix</taxon>
    </lineage>
</organism>
<dbReference type="EMBL" id="FZNW01000001">
    <property type="protein sequence ID" value="SNR28650.1"/>
    <property type="molecule type" value="Genomic_DNA"/>
</dbReference>
<keyword evidence="4 8" id="KW-1133">Transmembrane helix</keyword>
<evidence type="ECO:0000256" key="7">
    <source>
        <dbReference type="ARBA" id="ARBA00023303"/>
    </source>
</evidence>
<feature type="domain" description="Potassium channel" evidence="9">
    <location>
        <begin position="127"/>
        <end position="201"/>
    </location>
</feature>
<keyword evidence="2" id="KW-0813">Transport</keyword>
<dbReference type="SUPFAM" id="SSF81324">
    <property type="entry name" value="Voltage-gated potassium channels"/>
    <property type="match status" value="1"/>
</dbReference>
<keyword evidence="5" id="KW-0406">Ion transport</keyword>
<dbReference type="PANTHER" id="PTHR11537:SF254">
    <property type="entry name" value="POTASSIUM VOLTAGE-GATED CHANNEL PROTEIN SHAB"/>
    <property type="match status" value="1"/>
</dbReference>
<evidence type="ECO:0000313" key="10">
    <source>
        <dbReference type="EMBL" id="SNR28650.1"/>
    </source>
</evidence>
<keyword evidence="7 10" id="KW-0407">Ion channel</keyword>
<feature type="transmembrane region" description="Helical" evidence="8">
    <location>
        <begin position="149"/>
        <end position="166"/>
    </location>
</feature>
<protein>
    <submittedName>
        <fullName evidence="10">Voltage-gated potassium channel</fullName>
    </submittedName>
</protein>
<feature type="transmembrane region" description="Helical" evidence="8">
    <location>
        <begin position="46"/>
        <end position="65"/>
    </location>
</feature>
<dbReference type="Gene3D" id="1.20.5.110">
    <property type="match status" value="1"/>
</dbReference>
<evidence type="ECO:0000256" key="2">
    <source>
        <dbReference type="ARBA" id="ARBA00022448"/>
    </source>
</evidence>
<dbReference type="AlphaFoldDB" id="A0A238V2J3"/>
<comment type="subcellular location">
    <subcellularLocation>
        <location evidence="1">Membrane</location>
        <topology evidence="1">Multi-pass membrane protein</topology>
    </subcellularLocation>
</comment>
<keyword evidence="11" id="KW-1185">Reference proteome</keyword>
<proteinExistence type="predicted"/>
<reference evidence="10 11" key="1">
    <citation type="submission" date="2017-06" db="EMBL/GenBank/DDBJ databases">
        <authorList>
            <person name="Kim H.J."/>
            <person name="Triplett B.A."/>
        </authorList>
    </citation>
    <scope>NUCLEOTIDE SEQUENCE [LARGE SCALE GENOMIC DNA]</scope>
    <source>
        <strain evidence="10 11">DSM 45207</strain>
    </source>
</reference>
<sequence>MSDRLTRYESRTTSILLALALAFIVVYGVPVIWPDLPETLRTTFEVANWAIWAAFALDLIIRTGLSDNRLVYLAKHPVDVLVVLVPALRMLRVLRAFTAAQVLITRSGRLSLLRTTQAIALATSLLVFIGALALLDAERGEPGSTVENLGDALWWSLVTVTTVGYGDVVPVTGMGRVVAAGLMLVGISLLGVVTATVASWFLGHTRSALEEQGSAHRESSAQLEEKVAALEQRLEDVHGLLVRQQPDTTSPSQVDKST</sequence>
<dbReference type="GO" id="GO:0001508">
    <property type="term" value="P:action potential"/>
    <property type="evidence" value="ECO:0007669"/>
    <property type="project" value="TreeGrafter"/>
</dbReference>
<dbReference type="Gene3D" id="1.10.287.70">
    <property type="match status" value="1"/>
</dbReference>
<evidence type="ECO:0000256" key="8">
    <source>
        <dbReference type="SAM" id="Phobius"/>
    </source>
</evidence>
<dbReference type="Proteomes" id="UP000198348">
    <property type="component" value="Unassembled WGS sequence"/>
</dbReference>
<evidence type="ECO:0000256" key="5">
    <source>
        <dbReference type="ARBA" id="ARBA00023065"/>
    </source>
</evidence>
<evidence type="ECO:0000313" key="11">
    <source>
        <dbReference type="Proteomes" id="UP000198348"/>
    </source>
</evidence>
<evidence type="ECO:0000256" key="6">
    <source>
        <dbReference type="ARBA" id="ARBA00023136"/>
    </source>
</evidence>
<gene>
    <name evidence="10" type="ORF">SAMN06265360_101243</name>
</gene>
<evidence type="ECO:0000256" key="1">
    <source>
        <dbReference type="ARBA" id="ARBA00004141"/>
    </source>
</evidence>
<accession>A0A238V2J3</accession>
<dbReference type="PRINTS" id="PR00169">
    <property type="entry name" value="KCHANNEL"/>
</dbReference>
<feature type="transmembrane region" description="Helical" evidence="8">
    <location>
        <begin position="118"/>
        <end position="137"/>
    </location>
</feature>
<dbReference type="Pfam" id="PF07885">
    <property type="entry name" value="Ion_trans_2"/>
    <property type="match status" value="1"/>
</dbReference>
<evidence type="ECO:0000259" key="9">
    <source>
        <dbReference type="Pfam" id="PF07885"/>
    </source>
</evidence>
<dbReference type="InterPro" id="IPR013099">
    <property type="entry name" value="K_chnl_dom"/>
</dbReference>
<name>A0A238V2J3_9PSEU</name>
<evidence type="ECO:0000256" key="4">
    <source>
        <dbReference type="ARBA" id="ARBA00022989"/>
    </source>
</evidence>
<dbReference type="InterPro" id="IPR028325">
    <property type="entry name" value="VG_K_chnl"/>
</dbReference>
<evidence type="ECO:0000256" key="3">
    <source>
        <dbReference type="ARBA" id="ARBA00022692"/>
    </source>
</evidence>
<dbReference type="OrthoDB" id="9799090at2"/>
<dbReference type="PANTHER" id="PTHR11537">
    <property type="entry name" value="VOLTAGE-GATED POTASSIUM CHANNEL"/>
    <property type="match status" value="1"/>
</dbReference>
<feature type="transmembrane region" description="Helical" evidence="8">
    <location>
        <begin position="12"/>
        <end position="34"/>
    </location>
</feature>
<keyword evidence="6 8" id="KW-0472">Membrane</keyword>